<proteinExistence type="predicted"/>
<evidence type="ECO:0000313" key="3">
    <source>
        <dbReference type="Proteomes" id="UP001597387"/>
    </source>
</evidence>
<accession>A0ABW4ZH36</accession>
<evidence type="ECO:0000313" key="2">
    <source>
        <dbReference type="EMBL" id="MFD2160917.1"/>
    </source>
</evidence>
<keyword evidence="3" id="KW-1185">Reference proteome</keyword>
<evidence type="ECO:0000256" key="1">
    <source>
        <dbReference type="SAM" id="SignalP"/>
    </source>
</evidence>
<protein>
    <recommendedName>
        <fullName evidence="4">Outer membrane protein beta-barrel domain-containing protein</fullName>
    </recommendedName>
</protein>
<dbReference type="RefSeq" id="WP_255905157.1">
    <property type="nucleotide sequence ID" value="NZ_JAFMZO010000005.1"/>
</dbReference>
<dbReference type="InterPro" id="IPR036709">
    <property type="entry name" value="Autotransporte_beta_dom_sf"/>
</dbReference>
<gene>
    <name evidence="2" type="ORF">ACFSJU_00825</name>
</gene>
<feature type="chain" id="PRO_5046951853" description="Outer membrane protein beta-barrel domain-containing protein" evidence="1">
    <location>
        <begin position="20"/>
        <end position="202"/>
    </location>
</feature>
<name>A0ABW4ZH36_9SPHI</name>
<evidence type="ECO:0008006" key="4">
    <source>
        <dbReference type="Google" id="ProtNLM"/>
    </source>
</evidence>
<dbReference type="InterPro" id="IPR011250">
    <property type="entry name" value="OMP/PagP_B-barrel"/>
</dbReference>
<dbReference type="SUPFAM" id="SSF56925">
    <property type="entry name" value="OMPA-like"/>
    <property type="match status" value="1"/>
</dbReference>
<reference evidence="3" key="1">
    <citation type="journal article" date="2019" name="Int. J. Syst. Evol. Microbiol.">
        <title>The Global Catalogue of Microorganisms (GCM) 10K type strain sequencing project: providing services to taxonomists for standard genome sequencing and annotation.</title>
        <authorList>
            <consortium name="The Broad Institute Genomics Platform"/>
            <consortium name="The Broad Institute Genome Sequencing Center for Infectious Disease"/>
            <person name="Wu L."/>
            <person name="Ma J."/>
        </authorList>
    </citation>
    <scope>NUCLEOTIDE SEQUENCE [LARGE SCALE GENOMIC DNA]</scope>
    <source>
        <strain evidence="3">KCTC 42217</strain>
    </source>
</reference>
<dbReference type="Gene3D" id="2.40.128.130">
    <property type="entry name" value="Autotransporter beta-domain"/>
    <property type="match status" value="1"/>
</dbReference>
<dbReference type="EMBL" id="JBHUHZ010000001">
    <property type="protein sequence ID" value="MFD2160917.1"/>
    <property type="molecule type" value="Genomic_DNA"/>
</dbReference>
<feature type="signal peptide" evidence="1">
    <location>
        <begin position="1"/>
        <end position="19"/>
    </location>
</feature>
<organism evidence="2 3">
    <name type="scientific">Paradesertivirga mongoliensis</name>
    <dbReference type="NCBI Taxonomy" id="2100740"/>
    <lineage>
        <taxon>Bacteria</taxon>
        <taxon>Pseudomonadati</taxon>
        <taxon>Bacteroidota</taxon>
        <taxon>Sphingobacteriia</taxon>
        <taxon>Sphingobacteriales</taxon>
        <taxon>Sphingobacteriaceae</taxon>
        <taxon>Paradesertivirga</taxon>
    </lineage>
</organism>
<dbReference type="Proteomes" id="UP001597387">
    <property type="component" value="Unassembled WGS sequence"/>
</dbReference>
<comment type="caution">
    <text evidence="2">The sequence shown here is derived from an EMBL/GenBank/DDBJ whole genome shotgun (WGS) entry which is preliminary data.</text>
</comment>
<keyword evidence="1" id="KW-0732">Signal</keyword>
<sequence length="202" mass="22128">MKTFLLASLFAAISLYANSQTKGTNSVGFGVNLNNRDSEQPNSSDKQSSHQYLLNYGHFIKDNVKIGISGSYGRQKFESLNSYSLTSELYGGGLSYQKYYPLFKKLYAYAGANAGYQYSEEAYLNTPSAREIKTNIYTVGASGGVAIFLSKHLALEAHLLNASALYSKGKDVDNGAETTQQGFHLNSSGALNNFGFQIHFLF</sequence>